<dbReference type="InterPro" id="IPR037277">
    <property type="entry name" value="Granulin_sf"/>
</dbReference>
<feature type="compositionally biased region" description="Polar residues" evidence="2">
    <location>
        <begin position="171"/>
        <end position="182"/>
    </location>
</feature>
<name>A0A8X6HRP2_TRICU</name>
<keyword evidence="5" id="KW-1185">Reference proteome</keyword>
<accession>A0A8X6HRP2</accession>
<dbReference type="Gene3D" id="2.10.25.160">
    <property type="entry name" value="Granulin"/>
    <property type="match status" value="1"/>
</dbReference>
<gene>
    <name evidence="4" type="ORF">TNCT_34261</name>
</gene>
<sequence length="182" mass="20268">MHSVWSAVLEVEYLGLSRRTALVCCTKKRVLWFETAAVVCVQEVEYLWFETNSHRVDCCIKKPSTFGLRPTHSAWKELVLCLLVSVFITGIVTEVCDDGTDCGNKVCCKSWFHYRCCPIEDGVCCDGGNQCCPRNQKCLRMGINNFCVKEEFLHSSGKNSGRSGSVVPSVLTENPGSSLVKI</sequence>
<feature type="domain" description="Granulins" evidence="3">
    <location>
        <begin position="107"/>
        <end position="138"/>
    </location>
</feature>
<dbReference type="InterPro" id="IPR000118">
    <property type="entry name" value="Granulin"/>
</dbReference>
<evidence type="ECO:0000313" key="5">
    <source>
        <dbReference type="Proteomes" id="UP000887116"/>
    </source>
</evidence>
<proteinExistence type="predicted"/>
<reference evidence="4" key="1">
    <citation type="submission" date="2020-07" db="EMBL/GenBank/DDBJ databases">
        <title>Multicomponent nature underlies the extraordinary mechanical properties of spider dragline silk.</title>
        <authorList>
            <person name="Kono N."/>
            <person name="Nakamura H."/>
            <person name="Mori M."/>
            <person name="Yoshida Y."/>
            <person name="Ohtoshi R."/>
            <person name="Malay A.D."/>
            <person name="Moran D.A.P."/>
            <person name="Tomita M."/>
            <person name="Numata K."/>
            <person name="Arakawa K."/>
        </authorList>
    </citation>
    <scope>NUCLEOTIDE SEQUENCE</scope>
</reference>
<keyword evidence="1" id="KW-1015">Disulfide bond</keyword>
<dbReference type="Proteomes" id="UP000887116">
    <property type="component" value="Unassembled WGS sequence"/>
</dbReference>
<dbReference type="OrthoDB" id="6436124at2759"/>
<dbReference type="EMBL" id="BMAO01013905">
    <property type="protein sequence ID" value="GFQ91629.1"/>
    <property type="molecule type" value="Genomic_DNA"/>
</dbReference>
<feature type="region of interest" description="Disordered" evidence="2">
    <location>
        <begin position="156"/>
        <end position="182"/>
    </location>
</feature>
<protein>
    <recommendedName>
        <fullName evidence="3">Granulins domain-containing protein</fullName>
    </recommendedName>
</protein>
<evidence type="ECO:0000259" key="3">
    <source>
        <dbReference type="Pfam" id="PF00396"/>
    </source>
</evidence>
<comment type="caution">
    <text evidence="4">The sequence shown here is derived from an EMBL/GenBank/DDBJ whole genome shotgun (WGS) entry which is preliminary data.</text>
</comment>
<evidence type="ECO:0000256" key="2">
    <source>
        <dbReference type="SAM" id="MobiDB-lite"/>
    </source>
</evidence>
<evidence type="ECO:0000313" key="4">
    <source>
        <dbReference type="EMBL" id="GFQ91629.1"/>
    </source>
</evidence>
<organism evidence="4 5">
    <name type="scientific">Trichonephila clavata</name>
    <name type="common">Joro spider</name>
    <name type="synonym">Nephila clavata</name>
    <dbReference type="NCBI Taxonomy" id="2740835"/>
    <lineage>
        <taxon>Eukaryota</taxon>
        <taxon>Metazoa</taxon>
        <taxon>Ecdysozoa</taxon>
        <taxon>Arthropoda</taxon>
        <taxon>Chelicerata</taxon>
        <taxon>Arachnida</taxon>
        <taxon>Araneae</taxon>
        <taxon>Araneomorphae</taxon>
        <taxon>Entelegynae</taxon>
        <taxon>Araneoidea</taxon>
        <taxon>Nephilidae</taxon>
        <taxon>Trichonephila</taxon>
    </lineage>
</organism>
<dbReference type="Pfam" id="PF00396">
    <property type="entry name" value="Granulin"/>
    <property type="match status" value="1"/>
</dbReference>
<dbReference type="AlphaFoldDB" id="A0A8X6HRP2"/>
<evidence type="ECO:0000256" key="1">
    <source>
        <dbReference type="ARBA" id="ARBA00023157"/>
    </source>
</evidence>